<accession>A0ABP0A6I7</accession>
<organism evidence="1 2">
    <name type="scientific">Pipistrellus nathusii</name>
    <name type="common">Nathusius' pipistrelle</name>
    <dbReference type="NCBI Taxonomy" id="59473"/>
    <lineage>
        <taxon>Eukaryota</taxon>
        <taxon>Metazoa</taxon>
        <taxon>Chordata</taxon>
        <taxon>Craniata</taxon>
        <taxon>Vertebrata</taxon>
        <taxon>Euteleostomi</taxon>
        <taxon>Mammalia</taxon>
        <taxon>Eutheria</taxon>
        <taxon>Laurasiatheria</taxon>
        <taxon>Chiroptera</taxon>
        <taxon>Yangochiroptera</taxon>
        <taxon>Vespertilionidae</taxon>
        <taxon>Pipistrellus</taxon>
    </lineage>
</organism>
<dbReference type="EMBL" id="OY882862">
    <property type="protein sequence ID" value="CAK6446116.1"/>
    <property type="molecule type" value="Genomic_DNA"/>
</dbReference>
<proteinExistence type="predicted"/>
<sequence length="76" mass="7961">MSAESTGLVPGQDWDLNRGLCPKHQGSEVALLAGVLGGRCQGHHIHPAEGRAEELRDKIVDQGTLQSQSAGTTSPC</sequence>
<reference evidence="1" key="1">
    <citation type="submission" date="2023-12" db="EMBL/GenBank/DDBJ databases">
        <authorList>
            <person name="Brown T."/>
        </authorList>
    </citation>
    <scope>NUCLEOTIDE SEQUENCE</scope>
</reference>
<evidence type="ECO:0000313" key="2">
    <source>
        <dbReference type="Proteomes" id="UP001314169"/>
    </source>
</evidence>
<name>A0ABP0A6I7_PIPNA</name>
<gene>
    <name evidence="1" type="ORF">MPIPNATIZW_LOCUS14422</name>
</gene>
<dbReference type="Proteomes" id="UP001314169">
    <property type="component" value="Chromosome 5"/>
</dbReference>
<evidence type="ECO:0000313" key="1">
    <source>
        <dbReference type="EMBL" id="CAK6446116.1"/>
    </source>
</evidence>
<protein>
    <submittedName>
        <fullName evidence="1">Uncharacterized protein</fullName>
    </submittedName>
</protein>
<keyword evidence="2" id="KW-1185">Reference proteome</keyword>